<sequence>MLSIKRVPTVVSNYQKDTEEAPITGCGHNCFLNCCVQDPSWAFFVGMRNDLGVSRDKNVDHAIVLKLLCILAAVIPGEYGFIAQLNEGHHLKKRPTEVSVDKFEESDTDETQFFPSALIDTEDSPNVVAINVSPIEYGHVLLIPKILERFSQRIDRQSFLLALNMAAEAGNPYF</sequence>
<name>A0A835LF93_9MAGN</name>
<evidence type="ECO:0000313" key="3">
    <source>
        <dbReference type="Proteomes" id="UP000631114"/>
    </source>
</evidence>
<comment type="caution">
    <text evidence="2">The sequence shown here is derived from an EMBL/GenBank/DDBJ whole genome shotgun (WGS) entry which is preliminary data.</text>
</comment>
<dbReference type="GO" id="GO:0005737">
    <property type="term" value="C:cytoplasm"/>
    <property type="evidence" value="ECO:0007669"/>
    <property type="project" value="UniProtKB-SubCell"/>
</dbReference>
<organism evidence="2 3">
    <name type="scientific">Coptis chinensis</name>
    <dbReference type="NCBI Taxonomy" id="261450"/>
    <lineage>
        <taxon>Eukaryota</taxon>
        <taxon>Viridiplantae</taxon>
        <taxon>Streptophyta</taxon>
        <taxon>Embryophyta</taxon>
        <taxon>Tracheophyta</taxon>
        <taxon>Spermatophyta</taxon>
        <taxon>Magnoliopsida</taxon>
        <taxon>Ranunculales</taxon>
        <taxon>Ranunculaceae</taxon>
        <taxon>Coptidoideae</taxon>
        <taxon>Coptis</taxon>
    </lineage>
</organism>
<reference evidence="2 3" key="1">
    <citation type="submission" date="2020-10" db="EMBL/GenBank/DDBJ databases">
        <title>The Coptis chinensis genome and diversification of protoberbering-type alkaloids.</title>
        <authorList>
            <person name="Wang B."/>
            <person name="Shu S."/>
            <person name="Song C."/>
            <person name="Liu Y."/>
        </authorList>
    </citation>
    <scope>NUCLEOTIDE SEQUENCE [LARGE SCALE GENOMIC DNA]</scope>
    <source>
        <strain evidence="2">HL-2020</strain>
        <tissue evidence="2">Leaf</tissue>
    </source>
</reference>
<dbReference type="GO" id="GO:0080048">
    <property type="term" value="F:GDP-D-glucose phosphorylase activity"/>
    <property type="evidence" value="ECO:0007669"/>
    <property type="project" value="InterPro"/>
</dbReference>
<dbReference type="Proteomes" id="UP000631114">
    <property type="component" value="Unassembled WGS sequence"/>
</dbReference>
<evidence type="ECO:0000259" key="1">
    <source>
        <dbReference type="Pfam" id="PF26217"/>
    </source>
</evidence>
<dbReference type="AlphaFoldDB" id="A0A835LF93"/>
<dbReference type="InterPro" id="IPR058866">
    <property type="entry name" value="GDPGP1_N"/>
</dbReference>
<dbReference type="OrthoDB" id="1703509at2759"/>
<protein>
    <recommendedName>
        <fullName evidence="1">GDPGP1-like N-terminal domain-containing protein</fullName>
    </recommendedName>
</protein>
<dbReference type="GO" id="GO:0006006">
    <property type="term" value="P:glucose metabolic process"/>
    <property type="evidence" value="ECO:0007669"/>
    <property type="project" value="TreeGrafter"/>
</dbReference>
<dbReference type="PANTHER" id="PTHR20884:SF21">
    <property type="entry name" value="GDP-L-GALACTOSE PHOSPHORYLASE 1"/>
    <property type="match status" value="1"/>
</dbReference>
<dbReference type="Pfam" id="PF26217">
    <property type="entry name" value="GDPGP1_N"/>
    <property type="match status" value="1"/>
</dbReference>
<dbReference type="InterPro" id="IPR026506">
    <property type="entry name" value="GDPGP"/>
</dbReference>
<evidence type="ECO:0000313" key="2">
    <source>
        <dbReference type="EMBL" id="KAF9590302.1"/>
    </source>
</evidence>
<gene>
    <name evidence="2" type="ORF">IFM89_033710</name>
</gene>
<proteinExistence type="predicted"/>
<dbReference type="GO" id="GO:0016787">
    <property type="term" value="F:hydrolase activity"/>
    <property type="evidence" value="ECO:0007669"/>
    <property type="project" value="UniProtKB-KW"/>
</dbReference>
<dbReference type="EMBL" id="JADFTS010000009">
    <property type="protein sequence ID" value="KAF9590302.1"/>
    <property type="molecule type" value="Genomic_DNA"/>
</dbReference>
<dbReference type="GO" id="GO:0000166">
    <property type="term" value="F:nucleotide binding"/>
    <property type="evidence" value="ECO:0007669"/>
    <property type="project" value="UniProtKB-KW"/>
</dbReference>
<dbReference type="PANTHER" id="PTHR20884">
    <property type="entry name" value="GDP-D-GLUCOSE PHOSPHORYLASE 1"/>
    <property type="match status" value="1"/>
</dbReference>
<keyword evidence="3" id="KW-1185">Reference proteome</keyword>
<feature type="domain" description="GDPGP1-like N-terminal" evidence="1">
    <location>
        <begin position="103"/>
        <end position="174"/>
    </location>
</feature>
<dbReference type="GO" id="GO:0005085">
    <property type="term" value="F:guanyl-nucleotide exchange factor activity"/>
    <property type="evidence" value="ECO:0007669"/>
    <property type="project" value="UniProtKB-KW"/>
</dbReference>
<accession>A0A835LF93</accession>